<dbReference type="PANTHER" id="PTHR30461">
    <property type="entry name" value="DNA-INVERTASE FROM LAMBDOID PROPHAGE"/>
    <property type="match status" value="1"/>
</dbReference>
<keyword evidence="1" id="KW-0238">DNA-binding</keyword>
<feature type="coiled-coil region" evidence="3">
    <location>
        <begin position="261"/>
        <end position="288"/>
    </location>
</feature>
<accession>A0A2M6WRC4</accession>
<dbReference type="Gene3D" id="3.90.1750.20">
    <property type="entry name" value="Putative Large Serine Recombinase, Chain B, Domain 2"/>
    <property type="match status" value="1"/>
</dbReference>
<dbReference type="InterPro" id="IPR038109">
    <property type="entry name" value="DNA_bind_recomb_sf"/>
</dbReference>
<dbReference type="InterPro" id="IPR011109">
    <property type="entry name" value="DNA_bind_recombinase_dom"/>
</dbReference>
<feature type="domain" description="Recombinase zinc beta ribbon" evidence="5">
    <location>
        <begin position="139"/>
        <end position="198"/>
    </location>
</feature>
<evidence type="ECO:0000313" key="7">
    <source>
        <dbReference type="Proteomes" id="UP000228900"/>
    </source>
</evidence>
<dbReference type="EMBL" id="PFAQ01000007">
    <property type="protein sequence ID" value="PIT95304.1"/>
    <property type="molecule type" value="Genomic_DNA"/>
</dbReference>
<proteinExistence type="predicted"/>
<dbReference type="PANTHER" id="PTHR30461:SF2">
    <property type="entry name" value="SERINE RECOMBINASE PINE-RELATED"/>
    <property type="match status" value="1"/>
</dbReference>
<keyword evidence="2" id="KW-0233">DNA recombination</keyword>
<dbReference type="GO" id="GO:0003677">
    <property type="term" value="F:DNA binding"/>
    <property type="evidence" value="ECO:0007669"/>
    <property type="project" value="UniProtKB-KW"/>
</dbReference>
<sequence>MVAKANRGWLPNKAPLGYVNIIDKKVSEKNIIKPDSNFKLVRRLFDLVLTENATLEKLELEAKKMGLSTKTVQRLGISTIHRILANSFYYGKYEWPEGSGEWHKGNHKPMITIEEYERAQEIITRKTKARFIKHDINYRGLMTCKFCGGAITASRIIKHQKNGNVHEYTYYHCGKKVDKSCIQRSRPLKENEFENQILGILDKIQIPQDIYDWAMAEIKQENGLAKKTREVAILAHRKNYDKATEKIHGLIDMRADNDITKEEYAQRRKKAEKKKDFAELMINRIEGNNKIFFEKIDEVFNFATNVKTKFEKGTIAERKEIILNLGSNLQICDKKLMILLI</sequence>
<organism evidence="6 7">
    <name type="scientific">Candidatus Falkowbacteria bacterium CG10_big_fil_rev_8_21_14_0_10_39_9</name>
    <dbReference type="NCBI Taxonomy" id="1974566"/>
    <lineage>
        <taxon>Bacteria</taxon>
        <taxon>Candidatus Falkowiibacteriota</taxon>
    </lineage>
</organism>
<dbReference type="Pfam" id="PF13408">
    <property type="entry name" value="Zn_ribbon_recom"/>
    <property type="match status" value="1"/>
</dbReference>
<name>A0A2M6WRC4_9BACT</name>
<dbReference type="AlphaFoldDB" id="A0A2M6WRC4"/>
<evidence type="ECO:0000259" key="4">
    <source>
        <dbReference type="Pfam" id="PF07508"/>
    </source>
</evidence>
<evidence type="ECO:0000313" key="6">
    <source>
        <dbReference type="EMBL" id="PIT95304.1"/>
    </source>
</evidence>
<dbReference type="GO" id="GO:0000150">
    <property type="term" value="F:DNA strand exchange activity"/>
    <property type="evidence" value="ECO:0007669"/>
    <property type="project" value="InterPro"/>
</dbReference>
<feature type="domain" description="Recombinase" evidence="4">
    <location>
        <begin position="39"/>
        <end position="125"/>
    </location>
</feature>
<dbReference type="Pfam" id="PF07508">
    <property type="entry name" value="Recombinase"/>
    <property type="match status" value="1"/>
</dbReference>
<keyword evidence="3" id="KW-0175">Coiled coil</keyword>
<evidence type="ECO:0000259" key="5">
    <source>
        <dbReference type="Pfam" id="PF13408"/>
    </source>
</evidence>
<evidence type="ECO:0000256" key="2">
    <source>
        <dbReference type="ARBA" id="ARBA00023172"/>
    </source>
</evidence>
<dbReference type="Proteomes" id="UP000228900">
    <property type="component" value="Unassembled WGS sequence"/>
</dbReference>
<reference evidence="7" key="1">
    <citation type="submission" date="2017-09" db="EMBL/GenBank/DDBJ databases">
        <title>Depth-based differentiation of microbial function through sediment-hosted aquifers and enrichment of novel symbionts in the deep terrestrial subsurface.</title>
        <authorList>
            <person name="Probst A.J."/>
            <person name="Ladd B."/>
            <person name="Jarett J.K."/>
            <person name="Geller-Mcgrath D.E."/>
            <person name="Sieber C.M.K."/>
            <person name="Emerson J.B."/>
            <person name="Anantharaman K."/>
            <person name="Thomas B.C."/>
            <person name="Malmstrom R."/>
            <person name="Stieglmeier M."/>
            <person name="Klingl A."/>
            <person name="Woyke T."/>
            <person name="Ryan C.M."/>
            <person name="Banfield J.F."/>
        </authorList>
    </citation>
    <scope>NUCLEOTIDE SEQUENCE [LARGE SCALE GENOMIC DNA]</scope>
</reference>
<dbReference type="InterPro" id="IPR025827">
    <property type="entry name" value="Zn_ribbon_recom_dom"/>
</dbReference>
<comment type="caution">
    <text evidence="6">The sequence shown here is derived from an EMBL/GenBank/DDBJ whole genome shotgun (WGS) entry which is preliminary data.</text>
</comment>
<evidence type="ECO:0000256" key="3">
    <source>
        <dbReference type="SAM" id="Coils"/>
    </source>
</evidence>
<dbReference type="InterPro" id="IPR050639">
    <property type="entry name" value="SSR_resolvase"/>
</dbReference>
<protein>
    <submittedName>
        <fullName evidence="6">Uncharacterized protein</fullName>
    </submittedName>
</protein>
<gene>
    <name evidence="6" type="ORF">COT98_00305</name>
</gene>
<evidence type="ECO:0000256" key="1">
    <source>
        <dbReference type="ARBA" id="ARBA00023125"/>
    </source>
</evidence>